<dbReference type="OrthoDB" id="7843333at2"/>
<protein>
    <submittedName>
        <fullName evidence="1">Phage terminase, small subunit</fullName>
    </submittedName>
</protein>
<dbReference type="Pfam" id="PF05119">
    <property type="entry name" value="Terminase_4"/>
    <property type="match status" value="1"/>
</dbReference>
<dbReference type="EMBL" id="CP001312">
    <property type="protein sequence ID" value="ADE85727.1"/>
    <property type="molecule type" value="Genomic_DNA"/>
</dbReference>
<dbReference type="KEGG" id="rcp:RCAP_rcc01983"/>
<evidence type="ECO:0000313" key="1">
    <source>
        <dbReference type="EMBL" id="ADE85727.1"/>
    </source>
</evidence>
<evidence type="ECO:0000313" key="2">
    <source>
        <dbReference type="Proteomes" id="UP000002361"/>
    </source>
</evidence>
<accession>D5AUT8</accession>
<dbReference type="InterPro" id="IPR006448">
    <property type="entry name" value="Phage_term_ssu_P27"/>
</dbReference>
<dbReference type="STRING" id="272942.RCAP_rcc01983"/>
<proteinExistence type="predicted"/>
<gene>
    <name evidence="1" type="ordered locus">RCAP_rcc01983</name>
</gene>
<dbReference type="GeneID" id="31490851"/>
<dbReference type="RefSeq" id="WP_013067706.1">
    <property type="nucleotide sequence ID" value="NC_014034.1"/>
</dbReference>
<dbReference type="Proteomes" id="UP000002361">
    <property type="component" value="Chromosome"/>
</dbReference>
<sequence>MRGAKGTLRIVTPMKGEDEAIPAPPDFMSADAREVWLRLAPQLVRLKRLEPHYHELFAGYCEEVAVYIAMTRDIGANGVTYETGAGRNGNQKRTRPEVHLRKFALEGMIRLGALFGLSPIDEKRLGAASQGDLFEDLMRAVNAPSA</sequence>
<dbReference type="eggNOG" id="COG3747">
    <property type="taxonomic scope" value="Bacteria"/>
</dbReference>
<dbReference type="HOGENOM" id="CLU_1785353_0_0_5"/>
<organism evidence="1 2">
    <name type="scientific">Rhodobacter capsulatus (strain ATCC BAA-309 / NBRC 16581 / SB1003)</name>
    <dbReference type="NCBI Taxonomy" id="272942"/>
    <lineage>
        <taxon>Bacteria</taxon>
        <taxon>Pseudomonadati</taxon>
        <taxon>Pseudomonadota</taxon>
        <taxon>Alphaproteobacteria</taxon>
        <taxon>Rhodobacterales</taxon>
        <taxon>Rhodobacter group</taxon>
        <taxon>Rhodobacter</taxon>
    </lineage>
</organism>
<name>D5AUT8_RHOCB</name>
<reference evidence="1 2" key="2">
    <citation type="journal article" date="2010" name="J. Bacteriol.">
        <title>Complete genome sequence of the photosynthetic purple nonsulfur bacterium Rhodobacter capsulatus SB 1003.</title>
        <authorList>
            <person name="Strnad H."/>
            <person name="Lapidus A."/>
            <person name="Paces J."/>
            <person name="Ulbrich P."/>
            <person name="Vlcek C."/>
            <person name="Paces V."/>
            <person name="Haselkorn R."/>
        </authorList>
    </citation>
    <scope>NUCLEOTIDE SEQUENCE [LARGE SCALE GENOMIC DNA]</scope>
    <source>
        <strain evidence="2">ATCC BAA-309 / NBRC 16581 / SB1003</strain>
    </source>
</reference>
<reference key="1">
    <citation type="submission" date="2008-12" db="EMBL/GenBank/DDBJ databases">
        <title>Complete genome sequence of Rhodobacter capsulatus SB1003.</title>
        <authorList>
            <person name="Strnad H."/>
            <person name="Lapidus A."/>
            <person name="Vlcek C."/>
            <person name="Ulbrich P."/>
            <person name="Paces J."/>
            <person name="Maltsev N."/>
            <person name="Kumar V."/>
            <person name="Kogan Y."/>
            <person name="Milgram A."/>
            <person name="Rebrekov D."/>
            <person name="Mazur M."/>
            <person name="Cox R."/>
            <person name="Kyrpides N."/>
            <person name="Kolar M."/>
            <person name="Sachova J."/>
            <person name="Ridl J."/>
            <person name="Ivanova N."/>
            <person name="Kapatral V."/>
            <person name="Los T."/>
            <person name="Lykidis A."/>
            <person name="Mikhailova N."/>
            <person name="Reznik G."/>
            <person name="Vasieva O."/>
            <person name="Fonstein M."/>
            <person name="Paces V."/>
            <person name="Haselkorn R."/>
        </authorList>
    </citation>
    <scope>NUCLEOTIDE SEQUENCE</scope>
    <source>
        <strain>SB1003</strain>
    </source>
</reference>
<dbReference type="AlphaFoldDB" id="D5AUT8"/>
<keyword evidence="2" id="KW-1185">Reference proteome</keyword>